<accession>A0A8K1FJP4</accession>
<feature type="transmembrane region" description="Helical" evidence="1">
    <location>
        <begin position="292"/>
        <end position="312"/>
    </location>
</feature>
<protein>
    <recommendedName>
        <fullName evidence="2">Sulfatase N-terminal domain-containing protein</fullName>
    </recommendedName>
</protein>
<dbReference type="Proteomes" id="UP000794436">
    <property type="component" value="Unassembled WGS sequence"/>
</dbReference>
<feature type="transmembrane region" description="Helical" evidence="1">
    <location>
        <begin position="59"/>
        <end position="87"/>
    </location>
</feature>
<feature type="transmembrane region" description="Helical" evidence="1">
    <location>
        <begin position="21"/>
        <end position="39"/>
    </location>
</feature>
<feature type="transmembrane region" description="Helical" evidence="1">
    <location>
        <begin position="182"/>
        <end position="204"/>
    </location>
</feature>
<dbReference type="SUPFAM" id="SSF53649">
    <property type="entry name" value="Alkaline phosphatase-like"/>
    <property type="match status" value="1"/>
</dbReference>
<evidence type="ECO:0000313" key="4">
    <source>
        <dbReference type="Proteomes" id="UP000794436"/>
    </source>
</evidence>
<organism evidence="3 4">
    <name type="scientific">Pythium oligandrum</name>
    <name type="common">Mycoparasitic fungus</name>
    <dbReference type="NCBI Taxonomy" id="41045"/>
    <lineage>
        <taxon>Eukaryota</taxon>
        <taxon>Sar</taxon>
        <taxon>Stramenopiles</taxon>
        <taxon>Oomycota</taxon>
        <taxon>Peronosporomycetes</taxon>
        <taxon>Pythiales</taxon>
        <taxon>Pythiaceae</taxon>
        <taxon>Pythium</taxon>
    </lineage>
</organism>
<evidence type="ECO:0000313" key="3">
    <source>
        <dbReference type="EMBL" id="TMW62027.1"/>
    </source>
</evidence>
<keyword evidence="1" id="KW-1133">Transmembrane helix</keyword>
<sequence length="837" mass="94624">MRRWHVAVARVDAALSLTRKPWRHWLVVYAVLLPYFSIYRCAGLEVGMKVFATRDQNNWATIMAALLLGVCEDLLVVSFLIVLLSLVDYGFGPRVSWTQGNLAPDQDKNHPRPRHRVLEGVRILLRFALSGGLIALLLIPFTADSLVLRLRGLRFTFELIDTYHREMKFAKGMSVGVDEVVLARQTIVITVLVGLLVEFIYLTWLDFSAWNVAQGLTSRPSFETRAKALDEVGKKPKYQTLEEGARSPVVDDLAADNLDEEQISDHTVEVSEDDVALVSLDETKAKTLQRPAFVVIMTTLVLLLPSALLLAFTQNIPAVISALALNGSLNELFRTTINEEFQPQLGDGTIESASQYLSHDTEVYELFKPDVLFRRTKGFKGNLAFNLSVDPENPPNVMVLVVESFRHRDSLYMLGNTTAAFKEQHGITLTPNFDKWAKRGIALRNLWSSWQTSRSLESILFGQVPYDHYVNAGSTGGKPDVKLDGLPQFFAAKGYETTFTSGARIQYDGWDDFLASHGFDEQYGAREVKAIAERDLGISPNDWKDRYYGGWGRGTFWGAHDDISFDVLMEIITNKTAQQQQRLEKKEPKKPFFLTHYTISSHTPWTELPDWFRYHKLPDFSPLFEGHEDEKDTIQRYATLRYFSDYALGKFMDQLKAAGILNDTIVVIVGDHGQSPEFGLHHPENDHIATTRVAGAIIAEGRLEEHAGLIIDDATEHYDILNTLADIVGVPEGGFVQSGVGRSIKRVIPEGTRPVWSNNPLRQLSVVRGHKRLTYDRRFDMMALYDADNDPSEQNDLFPSLTSEEKAEMEELRKAGRRVSQYFKHRWDGKCVSQVEC</sequence>
<dbReference type="PANTHER" id="PTHR43751">
    <property type="entry name" value="SULFATASE"/>
    <property type="match status" value="1"/>
</dbReference>
<reference evidence="3" key="1">
    <citation type="submission" date="2019-03" db="EMBL/GenBank/DDBJ databases">
        <title>Long read genome sequence of the mycoparasitic Pythium oligandrum ATCC 38472 isolated from sugarbeet rhizosphere.</title>
        <authorList>
            <person name="Gaulin E."/>
        </authorList>
    </citation>
    <scope>NUCLEOTIDE SEQUENCE</scope>
    <source>
        <strain evidence="3">ATCC 38472_TT</strain>
    </source>
</reference>
<comment type="caution">
    <text evidence="3">The sequence shown here is derived from an EMBL/GenBank/DDBJ whole genome shotgun (WGS) entry which is preliminary data.</text>
</comment>
<name>A0A8K1FJP4_PYTOL</name>
<keyword evidence="1" id="KW-0472">Membrane</keyword>
<feature type="transmembrane region" description="Helical" evidence="1">
    <location>
        <begin position="123"/>
        <end position="143"/>
    </location>
</feature>
<dbReference type="PANTHER" id="PTHR43751:SF3">
    <property type="entry name" value="SULFATASE N-TERMINAL DOMAIN-CONTAINING PROTEIN"/>
    <property type="match status" value="1"/>
</dbReference>
<dbReference type="InterPro" id="IPR052701">
    <property type="entry name" value="GAG_Ulvan_Degrading_Sulfatases"/>
</dbReference>
<proteinExistence type="predicted"/>
<evidence type="ECO:0000259" key="2">
    <source>
        <dbReference type="Pfam" id="PF00884"/>
    </source>
</evidence>
<evidence type="ECO:0000256" key="1">
    <source>
        <dbReference type="SAM" id="Phobius"/>
    </source>
</evidence>
<dbReference type="InterPro" id="IPR017850">
    <property type="entry name" value="Alkaline_phosphatase_core_sf"/>
</dbReference>
<dbReference type="EMBL" id="SPLM01000074">
    <property type="protein sequence ID" value="TMW62027.1"/>
    <property type="molecule type" value="Genomic_DNA"/>
</dbReference>
<dbReference type="InterPro" id="IPR000917">
    <property type="entry name" value="Sulfatase_N"/>
</dbReference>
<dbReference type="Pfam" id="PF00884">
    <property type="entry name" value="Sulfatase"/>
    <property type="match status" value="1"/>
</dbReference>
<keyword evidence="1" id="KW-0812">Transmembrane</keyword>
<dbReference type="AlphaFoldDB" id="A0A8K1FJP4"/>
<dbReference type="CDD" id="cd16015">
    <property type="entry name" value="LTA_synthase"/>
    <property type="match status" value="1"/>
</dbReference>
<gene>
    <name evidence="3" type="ORF">Poli38472_009520</name>
</gene>
<feature type="domain" description="Sulfatase N-terminal" evidence="2">
    <location>
        <begin position="395"/>
        <end position="730"/>
    </location>
</feature>
<keyword evidence="4" id="KW-1185">Reference proteome</keyword>
<dbReference type="Gene3D" id="3.40.720.10">
    <property type="entry name" value="Alkaline Phosphatase, subunit A"/>
    <property type="match status" value="1"/>
</dbReference>
<dbReference type="OrthoDB" id="96314at2759"/>